<evidence type="ECO:0000313" key="2">
    <source>
        <dbReference type="Proteomes" id="UP001497700"/>
    </source>
</evidence>
<proteinExistence type="predicted"/>
<comment type="caution">
    <text evidence="1">The sequence shown here is derived from an EMBL/GenBank/DDBJ whole genome shotgun (WGS) entry which is preliminary data.</text>
</comment>
<evidence type="ECO:0000313" key="1">
    <source>
        <dbReference type="EMBL" id="KAI4863120.1"/>
    </source>
</evidence>
<protein>
    <submittedName>
        <fullName evidence="1">Uncharacterized protein</fullName>
    </submittedName>
</protein>
<dbReference type="Proteomes" id="UP001497700">
    <property type="component" value="Unassembled WGS sequence"/>
</dbReference>
<sequence length="448" mass="47863">MAGIPGFVGFSLDEDLPSSFSKRQNGCFKCDNTPPTCPDCGEGESCQFTIQKCNSCPSAFCAKDPTAATTTVTASNKPNVGAIVGGVVGGLAAIAIITYLVWRFCIKNKRGQYEPEHWQGDPEHTKERMENDFASQRSKRASTHTVHSIASTVLTRASNIIQIAYIPGVTNRATPTSPTLLVPPVPPIPIAHSDSGSNSPFDEQHFFVPGDLRDSTYSGISGYSDRTSMARSSYAPRSSVASTIYGKNAIVSPLPAQKGNFLKPSIISVKSRAPSSTSGSSTPPVPTIDYDKYDDKPPPSPAFSIGATFFKNASAATATAVRPQMVRVGSGPKTVDVRSRSSPSSGTAVEEEDEESDNPEPLVRLLNNSHNNNNNSRRGERESNAVTIIDDTPIEGPFADPPVRRGHQSKSSLSAVIGESARLAVENQRKTSAERNNSPFGDENALRD</sequence>
<gene>
    <name evidence="1" type="ORF">F4820DRAFT_388137</name>
</gene>
<organism evidence="1 2">
    <name type="scientific">Hypoxylon rubiginosum</name>
    <dbReference type="NCBI Taxonomy" id="110542"/>
    <lineage>
        <taxon>Eukaryota</taxon>
        <taxon>Fungi</taxon>
        <taxon>Dikarya</taxon>
        <taxon>Ascomycota</taxon>
        <taxon>Pezizomycotina</taxon>
        <taxon>Sordariomycetes</taxon>
        <taxon>Xylariomycetidae</taxon>
        <taxon>Xylariales</taxon>
        <taxon>Hypoxylaceae</taxon>
        <taxon>Hypoxylon</taxon>
    </lineage>
</organism>
<name>A0ACB9YWP5_9PEZI</name>
<accession>A0ACB9YWP5</accession>
<keyword evidence="2" id="KW-1185">Reference proteome</keyword>
<dbReference type="EMBL" id="MU393511">
    <property type="protein sequence ID" value="KAI4863120.1"/>
    <property type="molecule type" value="Genomic_DNA"/>
</dbReference>
<reference evidence="1 2" key="1">
    <citation type="journal article" date="2022" name="New Phytol.">
        <title>Ecological generalism drives hyperdiversity of secondary metabolite gene clusters in xylarialean endophytes.</title>
        <authorList>
            <person name="Franco M.E.E."/>
            <person name="Wisecaver J.H."/>
            <person name="Arnold A.E."/>
            <person name="Ju Y.M."/>
            <person name="Slot J.C."/>
            <person name="Ahrendt S."/>
            <person name="Moore L.P."/>
            <person name="Eastman K.E."/>
            <person name="Scott K."/>
            <person name="Konkel Z."/>
            <person name="Mondo S.J."/>
            <person name="Kuo A."/>
            <person name="Hayes R.D."/>
            <person name="Haridas S."/>
            <person name="Andreopoulos B."/>
            <person name="Riley R."/>
            <person name="LaButti K."/>
            <person name="Pangilinan J."/>
            <person name="Lipzen A."/>
            <person name="Amirebrahimi M."/>
            <person name="Yan J."/>
            <person name="Adam C."/>
            <person name="Keymanesh K."/>
            <person name="Ng V."/>
            <person name="Louie K."/>
            <person name="Northen T."/>
            <person name="Drula E."/>
            <person name="Henrissat B."/>
            <person name="Hsieh H.M."/>
            <person name="Youens-Clark K."/>
            <person name="Lutzoni F."/>
            <person name="Miadlikowska J."/>
            <person name="Eastwood D.C."/>
            <person name="Hamelin R.C."/>
            <person name="Grigoriev I.V."/>
            <person name="U'Ren J.M."/>
        </authorList>
    </citation>
    <scope>NUCLEOTIDE SEQUENCE [LARGE SCALE GENOMIC DNA]</scope>
    <source>
        <strain evidence="1 2">CBS 119005</strain>
    </source>
</reference>